<keyword evidence="4" id="KW-0411">Iron-sulfur</keyword>
<evidence type="ECO:0000256" key="4">
    <source>
        <dbReference type="ARBA" id="ARBA00023014"/>
    </source>
</evidence>
<protein>
    <recommendedName>
        <fullName evidence="5">Iron-binding zinc finger CDGSH type domain-containing protein</fullName>
    </recommendedName>
</protein>
<reference evidence="7" key="1">
    <citation type="journal article" date="2019" name="Int. J. Syst. Evol. Microbiol.">
        <title>The Global Catalogue of Microorganisms (GCM) 10K type strain sequencing project: providing services to taxonomists for standard genome sequencing and annotation.</title>
        <authorList>
            <consortium name="The Broad Institute Genomics Platform"/>
            <consortium name="The Broad Institute Genome Sequencing Center for Infectious Disease"/>
            <person name="Wu L."/>
            <person name="Ma J."/>
        </authorList>
    </citation>
    <scope>NUCLEOTIDE SEQUENCE [LARGE SCALE GENOMIC DNA]</scope>
    <source>
        <strain evidence="7">JCM 16540</strain>
    </source>
</reference>
<name>A0ABP6WVE1_9ACTN</name>
<dbReference type="SMART" id="SM00704">
    <property type="entry name" value="ZnF_CDGSH"/>
    <property type="match status" value="1"/>
</dbReference>
<dbReference type="InterPro" id="IPR018967">
    <property type="entry name" value="FeS-contain_CDGSH-typ"/>
</dbReference>
<dbReference type="Gene3D" id="3.40.5.90">
    <property type="entry name" value="CDGSH iron-sulfur domain, mitoNEET-type"/>
    <property type="match status" value="1"/>
</dbReference>
<dbReference type="Proteomes" id="UP001500767">
    <property type="component" value="Unassembled WGS sequence"/>
</dbReference>
<evidence type="ECO:0000313" key="7">
    <source>
        <dbReference type="Proteomes" id="UP001500767"/>
    </source>
</evidence>
<dbReference type="EMBL" id="BAAAYR010000001">
    <property type="protein sequence ID" value="GAA3554626.1"/>
    <property type="molecule type" value="Genomic_DNA"/>
</dbReference>
<comment type="caution">
    <text evidence="6">The sequence shown here is derived from an EMBL/GenBank/DDBJ whole genome shotgun (WGS) entry which is preliminary data.</text>
</comment>
<sequence>MSALEEFGEDVTVTVCPDGPLLLRGPAHLRSADGRTIDHDRTVVALCRCGRSRLKPLCDGSHRLSRFRDPATADQLDHLLTNATPYREEGSEGS</sequence>
<feature type="domain" description="Iron-binding zinc finger CDGSH type" evidence="5">
    <location>
        <begin position="30"/>
        <end position="68"/>
    </location>
</feature>
<keyword evidence="7" id="KW-1185">Reference proteome</keyword>
<keyword evidence="3" id="KW-0408">Iron</keyword>
<evidence type="ECO:0000256" key="2">
    <source>
        <dbReference type="ARBA" id="ARBA00022723"/>
    </source>
</evidence>
<keyword evidence="2" id="KW-0479">Metal-binding</keyword>
<evidence type="ECO:0000313" key="6">
    <source>
        <dbReference type="EMBL" id="GAA3554626.1"/>
    </source>
</evidence>
<accession>A0ABP6WVE1</accession>
<evidence type="ECO:0000256" key="1">
    <source>
        <dbReference type="ARBA" id="ARBA00022714"/>
    </source>
</evidence>
<gene>
    <name evidence="6" type="ORF">GCM10022197_07190</name>
</gene>
<keyword evidence="1" id="KW-0001">2Fe-2S</keyword>
<dbReference type="InterPro" id="IPR042216">
    <property type="entry name" value="MitoNEET_CISD"/>
</dbReference>
<organism evidence="6 7">
    <name type="scientific">Microlunatus spumicola</name>
    <dbReference type="NCBI Taxonomy" id="81499"/>
    <lineage>
        <taxon>Bacteria</taxon>
        <taxon>Bacillati</taxon>
        <taxon>Actinomycetota</taxon>
        <taxon>Actinomycetes</taxon>
        <taxon>Propionibacteriales</taxon>
        <taxon>Propionibacteriaceae</taxon>
        <taxon>Microlunatus</taxon>
    </lineage>
</organism>
<dbReference type="RefSeq" id="WP_204912198.1">
    <property type="nucleotide sequence ID" value="NZ_BAAAYR010000001.1"/>
</dbReference>
<evidence type="ECO:0000259" key="5">
    <source>
        <dbReference type="SMART" id="SM00704"/>
    </source>
</evidence>
<evidence type="ECO:0000256" key="3">
    <source>
        <dbReference type="ARBA" id="ARBA00023004"/>
    </source>
</evidence>
<proteinExistence type="predicted"/>
<dbReference type="Pfam" id="PF09360">
    <property type="entry name" value="zf-CDGSH"/>
    <property type="match status" value="1"/>
</dbReference>